<protein>
    <submittedName>
        <fullName evidence="1">Uncharacterized protein</fullName>
    </submittedName>
</protein>
<name>A0A365PI74_ACIJU</name>
<dbReference type="EMBL" id="QEWH01000052">
    <property type="protein sequence ID" value="RBA47014.1"/>
    <property type="molecule type" value="Genomic_DNA"/>
</dbReference>
<dbReference type="GeneID" id="39661714"/>
<proteinExistence type="predicted"/>
<comment type="caution">
    <text evidence="1">The sequence shown here is derived from an EMBL/GenBank/DDBJ whole genome shotgun (WGS) entry which is preliminary data.</text>
</comment>
<evidence type="ECO:0000313" key="2">
    <source>
        <dbReference type="Proteomes" id="UP000253688"/>
    </source>
</evidence>
<dbReference type="RefSeq" id="WP_004761025.1">
    <property type="nucleotide sequence ID" value="NZ_CP131472.1"/>
</dbReference>
<reference evidence="1 2" key="1">
    <citation type="submission" date="2018-04" db="EMBL/GenBank/DDBJ databases">
        <title>Acinetobacter junii Genome sequencing and assembly.</title>
        <authorList>
            <person name="Su J."/>
            <person name="Rensing C."/>
            <person name="Mazhar H.S."/>
        </authorList>
    </citation>
    <scope>NUCLEOTIDE SEQUENCE [LARGE SCALE GENOMIC DNA]</scope>
    <source>
        <strain evidence="1 2">SC22</strain>
    </source>
</reference>
<dbReference type="AlphaFoldDB" id="A0A365PI74"/>
<accession>A0A365PI74</accession>
<evidence type="ECO:0000313" key="1">
    <source>
        <dbReference type="EMBL" id="RBA47014.1"/>
    </source>
</evidence>
<sequence>MQQPVLQIKEDTIEQNLFWEINGSIDLAIIPGNTIKGIPHDLPIRLQNGYAKGRNGFGYLHILRNHGQEFNRLRPPTDVFGFLVKKLGQGGSFHHQTDKRKGLYLAMLPSGVIILDYVAKGRDSFFTIITAYTTNRSIDGKEIGRYISTFQVKPKK</sequence>
<gene>
    <name evidence="1" type="ORF">DC346_09655</name>
</gene>
<organism evidence="1 2">
    <name type="scientific">Acinetobacter junii</name>
    <dbReference type="NCBI Taxonomy" id="40215"/>
    <lineage>
        <taxon>Bacteria</taxon>
        <taxon>Pseudomonadati</taxon>
        <taxon>Pseudomonadota</taxon>
        <taxon>Gammaproteobacteria</taxon>
        <taxon>Moraxellales</taxon>
        <taxon>Moraxellaceae</taxon>
        <taxon>Acinetobacter</taxon>
    </lineage>
</organism>
<dbReference type="Proteomes" id="UP000253688">
    <property type="component" value="Unassembled WGS sequence"/>
</dbReference>